<dbReference type="PANTHER" id="PTHR34388:SF1">
    <property type="entry name" value="DNA POLYMERASE III SUBUNIT DELTA"/>
    <property type="match status" value="1"/>
</dbReference>
<dbReference type="Pfam" id="PF21694">
    <property type="entry name" value="DNA_pol3_delta_C"/>
    <property type="match status" value="1"/>
</dbReference>
<keyword evidence="4" id="KW-0239">DNA-directed DNA polymerase</keyword>
<evidence type="ECO:0000256" key="1">
    <source>
        <dbReference type="ARBA" id="ARBA00022679"/>
    </source>
</evidence>
<reference evidence="6 7" key="1">
    <citation type="journal article" date="2021" name="Sci. Rep.">
        <title>The distribution of antibiotic resistance genes in chicken gut microbiota commensals.</title>
        <authorList>
            <person name="Juricova H."/>
            <person name="Matiasovicova J."/>
            <person name="Kubasova T."/>
            <person name="Cejkova D."/>
            <person name="Rychlik I."/>
        </authorList>
    </citation>
    <scope>NUCLEOTIDE SEQUENCE [LARGE SCALE GENOMIC DNA]</scope>
    <source>
        <strain evidence="6 7">An537</strain>
    </source>
</reference>
<gene>
    <name evidence="6" type="ORF">H6A01_00435</name>
</gene>
<name>A0ABS2GCK1_9FIRM</name>
<evidence type="ECO:0000256" key="4">
    <source>
        <dbReference type="ARBA" id="ARBA00022932"/>
    </source>
</evidence>
<protein>
    <submittedName>
        <fullName evidence="6">DNA polymerase III subunit delta</fullName>
    </submittedName>
</protein>
<dbReference type="Gene3D" id="1.20.272.10">
    <property type="match status" value="1"/>
</dbReference>
<keyword evidence="7" id="KW-1185">Reference proteome</keyword>
<accession>A0ABS2GCK1</accession>
<dbReference type="Proteomes" id="UP000707138">
    <property type="component" value="Unassembled WGS sequence"/>
</dbReference>
<evidence type="ECO:0000259" key="5">
    <source>
        <dbReference type="Pfam" id="PF21694"/>
    </source>
</evidence>
<dbReference type="EMBL" id="JACJLA010000001">
    <property type="protein sequence ID" value="MBM6911791.1"/>
    <property type="molecule type" value="Genomic_DNA"/>
</dbReference>
<evidence type="ECO:0000313" key="6">
    <source>
        <dbReference type="EMBL" id="MBM6911791.1"/>
    </source>
</evidence>
<dbReference type="RefSeq" id="WP_205087123.1">
    <property type="nucleotide sequence ID" value="NZ_JACJLA010000001.1"/>
</dbReference>
<dbReference type="PANTHER" id="PTHR34388">
    <property type="entry name" value="DNA POLYMERASE III SUBUNIT DELTA"/>
    <property type="match status" value="1"/>
</dbReference>
<keyword evidence="1" id="KW-0808">Transferase</keyword>
<keyword evidence="3" id="KW-0235">DNA replication</keyword>
<dbReference type="InterPro" id="IPR048466">
    <property type="entry name" value="DNA_pol3_delta-like_C"/>
</dbReference>
<sequence>MSEVLLVYGDEPQRMEEVKGAFLTSYTTLTVRMFDSESSPRSICEAMNEQSLFGDVSVLYIANPPIIKKTAKQSLGEWQQVYDALLTYNGESPILLMYHESIDKRIQANKALLAAIRHEECHKLKGPELLTWVTSYCKKNGYTLTRDGMLYLQHVLELWQDVPVSFLRTEFDRYFLQLGKTKKITEDFLRENSSDYGAKNIFAFKDALLQKNAAVLMELFPFMLSYKEIDRALSYIESQLRLQLMVSECRAYGMSEAETVAYMKDNGSTVKPYPIKLAYSAARSVTIPALAGLLRQLYEIIRLGRMGEGQLVRVRDACLTYCLSEEEKI</sequence>
<organism evidence="6 7">
    <name type="scientific">Veillonella magna</name>
    <dbReference type="NCBI Taxonomy" id="464322"/>
    <lineage>
        <taxon>Bacteria</taxon>
        <taxon>Bacillati</taxon>
        <taxon>Bacillota</taxon>
        <taxon>Negativicutes</taxon>
        <taxon>Veillonellales</taxon>
        <taxon>Veillonellaceae</taxon>
        <taxon>Veillonella</taxon>
    </lineage>
</organism>
<evidence type="ECO:0000256" key="3">
    <source>
        <dbReference type="ARBA" id="ARBA00022705"/>
    </source>
</evidence>
<dbReference type="InterPro" id="IPR005790">
    <property type="entry name" value="DNA_polIII_delta"/>
</dbReference>
<dbReference type="NCBIfam" id="TIGR01128">
    <property type="entry name" value="holA"/>
    <property type="match status" value="1"/>
</dbReference>
<evidence type="ECO:0000256" key="2">
    <source>
        <dbReference type="ARBA" id="ARBA00022695"/>
    </source>
</evidence>
<keyword evidence="2" id="KW-0548">Nucleotidyltransferase</keyword>
<feature type="domain" description="DNA polymerase III delta subunit-like C-terminal" evidence="5">
    <location>
        <begin position="199"/>
        <end position="300"/>
    </location>
</feature>
<proteinExistence type="predicted"/>
<comment type="caution">
    <text evidence="6">The sequence shown here is derived from an EMBL/GenBank/DDBJ whole genome shotgun (WGS) entry which is preliminary data.</text>
</comment>
<evidence type="ECO:0000313" key="7">
    <source>
        <dbReference type="Proteomes" id="UP000707138"/>
    </source>
</evidence>